<feature type="domain" description="GTP cyclohydrolase II" evidence="18">
    <location>
        <begin position="212"/>
        <end position="374"/>
    </location>
</feature>
<dbReference type="FunFam" id="3.40.50.10990:FF:000001">
    <property type="entry name" value="Riboflavin biosynthesis protein RibBA"/>
    <property type="match status" value="1"/>
</dbReference>
<dbReference type="GO" id="GO:0005829">
    <property type="term" value="C:cytosol"/>
    <property type="evidence" value="ECO:0007669"/>
    <property type="project" value="TreeGrafter"/>
</dbReference>
<evidence type="ECO:0000256" key="6">
    <source>
        <dbReference type="ARBA" id="ARBA00012762"/>
    </source>
</evidence>
<sequence length="403" mass="43699">MNTERVRRALDAMRNGEFVLVVDDEHRENEGDLILAAEMATAEAIAFMVRHTSGLICVPTTGERLDALGLPLMVIENTDTHETAFTVSVDAAFGDMTTGISASDRATTIRALADSATRPDQLTRPGHIFPLRYAEGGVLVRPGHTEAAVDLARLAGLAPTGVVCEIVNEDGSMSRGPELEAFADRHGITRLSIAELVDYRWATESLVEHVDAARLPTAHGEFIAHGYRAHDGSEHIALVLGDVAGAEDVLVRLHSECLTGDVFGSNRCDCGAQLNEALRLVGKEGAGVIVYNRRHEGRGIGLLQKLAAYRLQDEGMDTVEANIELGHKPDMRHYGNDAQILHDLKLDSVRLLTNNPDKVAQLEAFGVRISKRLPLVVGETPDNKMYLRTKSEKLGHLLDGGST</sequence>
<comment type="cofactor">
    <cofactor evidence="2">
        <name>Mg(2+)</name>
        <dbReference type="ChEBI" id="CHEBI:18420"/>
    </cofactor>
</comment>
<comment type="pathway">
    <text evidence="4">Cofactor biosynthesis; riboflavin biosynthesis; 5-amino-6-(D-ribitylamino)uracil from GTP: step 1/4.</text>
</comment>
<gene>
    <name evidence="19" type="ORF">MNBD_ACTINO02-2955</name>
</gene>
<dbReference type="PIRSF" id="PIRSF001259">
    <property type="entry name" value="RibA"/>
    <property type="match status" value="1"/>
</dbReference>
<keyword evidence="14" id="KW-0464">Manganese</keyword>
<evidence type="ECO:0000313" key="19">
    <source>
        <dbReference type="EMBL" id="VAW02486.1"/>
    </source>
</evidence>
<dbReference type="InterPro" id="IPR000926">
    <property type="entry name" value="RibA"/>
</dbReference>
<dbReference type="AlphaFoldDB" id="A0A3B0T6D0"/>
<dbReference type="GO" id="GO:0008686">
    <property type="term" value="F:3,4-dihydroxy-2-butanone-4-phosphate synthase activity"/>
    <property type="evidence" value="ECO:0007669"/>
    <property type="project" value="InterPro"/>
</dbReference>
<keyword evidence="12" id="KW-0460">Magnesium</keyword>
<dbReference type="EMBL" id="UOEK01000234">
    <property type="protein sequence ID" value="VAW02486.1"/>
    <property type="molecule type" value="Genomic_DNA"/>
</dbReference>
<dbReference type="NCBIfam" id="TIGR00506">
    <property type="entry name" value="ribB"/>
    <property type="match status" value="1"/>
</dbReference>
<dbReference type="GO" id="GO:0009231">
    <property type="term" value="P:riboflavin biosynthetic process"/>
    <property type="evidence" value="ECO:0007669"/>
    <property type="project" value="UniProtKB-UniPathway"/>
</dbReference>
<dbReference type="NCBIfam" id="TIGR00505">
    <property type="entry name" value="ribA"/>
    <property type="match status" value="1"/>
</dbReference>
<dbReference type="GO" id="GO:0003935">
    <property type="term" value="F:GTP cyclohydrolase II activity"/>
    <property type="evidence" value="ECO:0007669"/>
    <property type="project" value="UniProtKB-EC"/>
</dbReference>
<dbReference type="PANTHER" id="PTHR21327">
    <property type="entry name" value="GTP CYCLOHYDROLASE II-RELATED"/>
    <property type="match status" value="1"/>
</dbReference>
<evidence type="ECO:0000256" key="7">
    <source>
        <dbReference type="ARBA" id="ARBA00022619"/>
    </source>
</evidence>
<evidence type="ECO:0000256" key="4">
    <source>
        <dbReference type="ARBA" id="ARBA00004853"/>
    </source>
</evidence>
<dbReference type="NCBIfam" id="NF006803">
    <property type="entry name" value="PRK09311.1"/>
    <property type="match status" value="1"/>
</dbReference>
<dbReference type="InterPro" id="IPR016299">
    <property type="entry name" value="Riboflavin_synth_RibBA"/>
</dbReference>
<dbReference type="InterPro" id="IPR032677">
    <property type="entry name" value="GTP_cyclohydro_II"/>
</dbReference>
<evidence type="ECO:0000259" key="18">
    <source>
        <dbReference type="Pfam" id="PF00925"/>
    </source>
</evidence>
<dbReference type="HAMAP" id="MF_01283">
    <property type="entry name" value="RibBA"/>
    <property type="match status" value="1"/>
</dbReference>
<dbReference type="PANTHER" id="PTHR21327:SF18">
    <property type="entry name" value="3,4-DIHYDROXY-2-BUTANONE 4-PHOSPHATE SYNTHASE"/>
    <property type="match status" value="1"/>
</dbReference>
<evidence type="ECO:0000256" key="5">
    <source>
        <dbReference type="ARBA" id="ARBA00005520"/>
    </source>
</evidence>
<keyword evidence="13" id="KW-0342">GTP-binding</keyword>
<dbReference type="Gene3D" id="3.90.870.10">
    <property type="entry name" value="DHBP synthase"/>
    <property type="match status" value="1"/>
</dbReference>
<evidence type="ECO:0000256" key="1">
    <source>
        <dbReference type="ARBA" id="ARBA00001936"/>
    </source>
</evidence>
<keyword evidence="10 19" id="KW-0378">Hydrolase</keyword>
<evidence type="ECO:0000256" key="15">
    <source>
        <dbReference type="ARBA" id="ARBA00023239"/>
    </source>
</evidence>
<protein>
    <recommendedName>
        <fullName evidence="6">GTP cyclohydrolase II</fullName>
        <ecNumber evidence="6">3.5.4.25</ecNumber>
    </recommendedName>
</protein>
<dbReference type="GO" id="GO:0046872">
    <property type="term" value="F:metal ion binding"/>
    <property type="evidence" value="ECO:0007669"/>
    <property type="project" value="UniProtKB-KW"/>
</dbReference>
<dbReference type="Gene3D" id="3.40.50.10990">
    <property type="entry name" value="GTP cyclohydrolase II"/>
    <property type="match status" value="1"/>
</dbReference>
<evidence type="ECO:0000256" key="3">
    <source>
        <dbReference type="ARBA" id="ARBA00001947"/>
    </source>
</evidence>
<evidence type="ECO:0000256" key="13">
    <source>
        <dbReference type="ARBA" id="ARBA00023134"/>
    </source>
</evidence>
<proteinExistence type="inferred from homology"/>
<dbReference type="FunFam" id="3.90.870.10:FF:000001">
    <property type="entry name" value="Riboflavin biosynthesis protein RibBA"/>
    <property type="match status" value="1"/>
</dbReference>
<dbReference type="CDD" id="cd00641">
    <property type="entry name" value="GTP_cyclohydro2"/>
    <property type="match status" value="1"/>
</dbReference>
<dbReference type="InterPro" id="IPR000422">
    <property type="entry name" value="DHBP_synthase_RibB"/>
</dbReference>
<dbReference type="InterPro" id="IPR036144">
    <property type="entry name" value="RibA-like_sf"/>
</dbReference>
<reference evidence="19" key="1">
    <citation type="submission" date="2018-06" db="EMBL/GenBank/DDBJ databases">
        <authorList>
            <person name="Zhirakovskaya E."/>
        </authorList>
    </citation>
    <scope>NUCLEOTIDE SEQUENCE</scope>
</reference>
<keyword evidence="16" id="KW-0511">Multifunctional enzyme</keyword>
<dbReference type="Pfam" id="PF00925">
    <property type="entry name" value="GTP_cyclohydro2"/>
    <property type="match status" value="1"/>
</dbReference>
<dbReference type="GO" id="GO:0005525">
    <property type="term" value="F:GTP binding"/>
    <property type="evidence" value="ECO:0007669"/>
    <property type="project" value="UniProtKB-KW"/>
</dbReference>
<evidence type="ECO:0000256" key="10">
    <source>
        <dbReference type="ARBA" id="ARBA00022801"/>
    </source>
</evidence>
<comment type="cofactor">
    <cofactor evidence="3">
        <name>Zn(2+)</name>
        <dbReference type="ChEBI" id="CHEBI:29105"/>
    </cofactor>
</comment>
<keyword evidence="11" id="KW-0862">Zinc</keyword>
<comment type="catalytic activity">
    <reaction evidence="17">
        <text>GTP + 4 H2O = 2,5-diamino-6-hydroxy-4-(5-phosphoribosylamino)-pyrimidine + formate + 2 phosphate + 3 H(+)</text>
        <dbReference type="Rhea" id="RHEA:23704"/>
        <dbReference type="ChEBI" id="CHEBI:15377"/>
        <dbReference type="ChEBI" id="CHEBI:15378"/>
        <dbReference type="ChEBI" id="CHEBI:15740"/>
        <dbReference type="ChEBI" id="CHEBI:37565"/>
        <dbReference type="ChEBI" id="CHEBI:43474"/>
        <dbReference type="ChEBI" id="CHEBI:58614"/>
        <dbReference type="EC" id="3.5.4.25"/>
    </reaction>
</comment>
<dbReference type="HAMAP" id="MF_00179">
    <property type="entry name" value="RibA"/>
    <property type="match status" value="1"/>
</dbReference>
<dbReference type="InterPro" id="IPR017945">
    <property type="entry name" value="DHBP_synth_RibB-like_a/b_dom"/>
</dbReference>
<accession>A0A3B0T6D0</accession>
<keyword evidence="9" id="KW-0547">Nucleotide-binding</keyword>
<evidence type="ECO:0000256" key="17">
    <source>
        <dbReference type="ARBA" id="ARBA00049295"/>
    </source>
</evidence>
<keyword evidence="7" id="KW-0686">Riboflavin biosynthesis</keyword>
<name>A0A3B0T6D0_9ZZZZ</name>
<evidence type="ECO:0000256" key="8">
    <source>
        <dbReference type="ARBA" id="ARBA00022723"/>
    </source>
</evidence>
<dbReference type="SUPFAM" id="SSF142695">
    <property type="entry name" value="RibA-like"/>
    <property type="match status" value="1"/>
</dbReference>
<evidence type="ECO:0000256" key="16">
    <source>
        <dbReference type="ARBA" id="ARBA00023268"/>
    </source>
</evidence>
<keyword evidence="8" id="KW-0479">Metal-binding</keyword>
<dbReference type="HAMAP" id="MF_00180">
    <property type="entry name" value="RibB"/>
    <property type="match status" value="1"/>
</dbReference>
<organism evidence="19">
    <name type="scientific">hydrothermal vent metagenome</name>
    <dbReference type="NCBI Taxonomy" id="652676"/>
    <lineage>
        <taxon>unclassified sequences</taxon>
        <taxon>metagenomes</taxon>
        <taxon>ecological metagenomes</taxon>
    </lineage>
</organism>
<dbReference type="EC" id="3.5.4.25" evidence="6"/>
<evidence type="ECO:0000256" key="14">
    <source>
        <dbReference type="ARBA" id="ARBA00023211"/>
    </source>
</evidence>
<dbReference type="NCBIfam" id="NF001591">
    <property type="entry name" value="PRK00393.1"/>
    <property type="match status" value="1"/>
</dbReference>
<evidence type="ECO:0000256" key="12">
    <source>
        <dbReference type="ARBA" id="ARBA00022842"/>
    </source>
</evidence>
<evidence type="ECO:0000256" key="11">
    <source>
        <dbReference type="ARBA" id="ARBA00022833"/>
    </source>
</evidence>
<dbReference type="Pfam" id="PF00926">
    <property type="entry name" value="DHBP_synthase"/>
    <property type="match status" value="1"/>
</dbReference>
<keyword evidence="15 19" id="KW-0456">Lyase</keyword>
<evidence type="ECO:0000256" key="9">
    <source>
        <dbReference type="ARBA" id="ARBA00022741"/>
    </source>
</evidence>
<comment type="similarity">
    <text evidence="5">In the N-terminal section; belongs to the DHBP synthase family.</text>
</comment>
<dbReference type="UniPathway" id="UPA00275">
    <property type="reaction ID" value="UER00400"/>
</dbReference>
<comment type="cofactor">
    <cofactor evidence="1">
        <name>Mn(2+)</name>
        <dbReference type="ChEBI" id="CHEBI:29035"/>
    </cofactor>
</comment>
<dbReference type="SUPFAM" id="SSF55821">
    <property type="entry name" value="YrdC/RibB"/>
    <property type="match status" value="1"/>
</dbReference>
<evidence type="ECO:0000256" key="2">
    <source>
        <dbReference type="ARBA" id="ARBA00001946"/>
    </source>
</evidence>